<organism evidence="1 2">
    <name type="scientific">Mediterraneibacter gnavus</name>
    <name type="common">Ruminococcus gnavus</name>
    <dbReference type="NCBI Taxonomy" id="33038"/>
    <lineage>
        <taxon>Bacteria</taxon>
        <taxon>Bacillati</taxon>
        <taxon>Bacillota</taxon>
        <taxon>Clostridia</taxon>
        <taxon>Lachnospirales</taxon>
        <taxon>Lachnospiraceae</taxon>
        <taxon>Mediterraneibacter</taxon>
    </lineage>
</organism>
<accession>A0A415SAV1</accession>
<name>A0A415SAV1_MEDGN</name>
<sequence length="87" mass="9723">MKLSASKLLDNLKKMKELEVSDIKQEHQKLMMITLGVKSAMEKVSLEEIAELMENAEGILEDINSSSIPVFNLTDYSSIPSAARRVL</sequence>
<protein>
    <submittedName>
        <fullName evidence="1">Uncharacterized protein</fullName>
    </submittedName>
</protein>
<dbReference type="RefSeq" id="WP_004614258.1">
    <property type="nucleotide sequence ID" value="NZ_BAABXJ010000002.1"/>
</dbReference>
<evidence type="ECO:0000313" key="2">
    <source>
        <dbReference type="Proteomes" id="UP000285610"/>
    </source>
</evidence>
<reference evidence="1 2" key="1">
    <citation type="submission" date="2018-08" db="EMBL/GenBank/DDBJ databases">
        <title>A genome reference for cultivated species of the human gut microbiota.</title>
        <authorList>
            <person name="Zou Y."/>
            <person name="Xue W."/>
            <person name="Luo G."/>
        </authorList>
    </citation>
    <scope>NUCLEOTIDE SEQUENCE [LARGE SCALE GENOMIC DNA]</scope>
    <source>
        <strain evidence="1 2">AF33-12</strain>
    </source>
</reference>
<comment type="caution">
    <text evidence="1">The sequence shown here is derived from an EMBL/GenBank/DDBJ whole genome shotgun (WGS) entry which is preliminary data.</text>
</comment>
<dbReference type="EMBL" id="QRQE01000013">
    <property type="protein sequence ID" value="RHM77645.1"/>
    <property type="molecule type" value="Genomic_DNA"/>
</dbReference>
<proteinExistence type="predicted"/>
<dbReference type="Proteomes" id="UP000285610">
    <property type="component" value="Unassembled WGS sequence"/>
</dbReference>
<evidence type="ECO:0000313" key="1">
    <source>
        <dbReference type="EMBL" id="RHM77645.1"/>
    </source>
</evidence>
<gene>
    <name evidence="1" type="ORF">DWZ50_06785</name>
</gene>
<dbReference type="AlphaFoldDB" id="A0A415SAV1"/>